<dbReference type="GO" id="GO:0050126">
    <property type="term" value="F:N-carbamoylputrescine amidase activity"/>
    <property type="evidence" value="ECO:0007669"/>
    <property type="project" value="TreeGrafter"/>
</dbReference>
<gene>
    <name evidence="3" type="ORF">GIS00_22170</name>
</gene>
<dbReference type="RefSeq" id="WP_154770660.1">
    <property type="nucleotide sequence ID" value="NZ_WLYK01000011.1"/>
</dbReference>
<accession>A0A7K1FR85</accession>
<dbReference type="AlphaFoldDB" id="A0A7K1FR85"/>
<dbReference type="InterPro" id="IPR036526">
    <property type="entry name" value="C-N_Hydrolase_sf"/>
</dbReference>
<name>A0A7K1FR85_9ACTN</name>
<dbReference type="Pfam" id="PF00795">
    <property type="entry name" value="CN_hydrolase"/>
    <property type="match status" value="1"/>
</dbReference>
<comment type="caution">
    <text evidence="3">The sequence shown here is derived from an EMBL/GenBank/DDBJ whole genome shotgun (WGS) entry which is preliminary data.</text>
</comment>
<dbReference type="CDD" id="cd07197">
    <property type="entry name" value="nitrilase"/>
    <property type="match status" value="1"/>
</dbReference>
<evidence type="ECO:0000313" key="3">
    <source>
        <dbReference type="EMBL" id="MTD16646.1"/>
    </source>
</evidence>
<dbReference type="InterPro" id="IPR003010">
    <property type="entry name" value="C-N_Hydrolase"/>
</dbReference>
<evidence type="ECO:0000259" key="2">
    <source>
        <dbReference type="PROSITE" id="PS50263"/>
    </source>
</evidence>
<dbReference type="EMBL" id="WLYK01000011">
    <property type="protein sequence ID" value="MTD16646.1"/>
    <property type="molecule type" value="Genomic_DNA"/>
</dbReference>
<dbReference type="Proteomes" id="UP000460221">
    <property type="component" value="Unassembled WGS sequence"/>
</dbReference>
<organism evidence="3 4">
    <name type="scientific">Nakamurella alba</name>
    <dbReference type="NCBI Taxonomy" id="2665158"/>
    <lineage>
        <taxon>Bacteria</taxon>
        <taxon>Bacillati</taxon>
        <taxon>Actinomycetota</taxon>
        <taxon>Actinomycetes</taxon>
        <taxon>Nakamurellales</taxon>
        <taxon>Nakamurellaceae</taxon>
        <taxon>Nakamurella</taxon>
    </lineage>
</organism>
<sequence length="254" mass="25270">MALPSGRSGSTAAPAPLTVAAAQLHSHGGDVAAAVAEHRELLAAAADRGAQLVVFPELSLTGYEPEIIDLHRIRVDADHPALAPLVADCTAARLHAFVGAPVSGPDGAAGLPQIGVLHIDPQGRVGHAYSKQHLTPMELGLFGTGGPAGRITIGGHRLALSVCADAADERHPAAAAHAGAEAYLVGALFLIGAESRLESQMTTAARLGLWTVLAQYCGGTGGGPACGGSGIWAPGGEPVERLAGAAGVAVATIG</sequence>
<protein>
    <submittedName>
        <fullName evidence="3">Carbon-nitrogen hydrolase family protein</fullName>
    </submittedName>
</protein>
<dbReference type="SUPFAM" id="SSF56317">
    <property type="entry name" value="Carbon-nitrogen hydrolase"/>
    <property type="match status" value="1"/>
</dbReference>
<dbReference type="GO" id="GO:0033388">
    <property type="term" value="P:putrescine biosynthetic process from arginine"/>
    <property type="evidence" value="ECO:0007669"/>
    <property type="project" value="TreeGrafter"/>
</dbReference>
<dbReference type="InterPro" id="IPR050345">
    <property type="entry name" value="Aliph_Amidase/BUP"/>
</dbReference>
<proteinExistence type="predicted"/>
<keyword evidence="1 3" id="KW-0378">Hydrolase</keyword>
<feature type="domain" description="CN hydrolase" evidence="2">
    <location>
        <begin position="17"/>
        <end position="254"/>
    </location>
</feature>
<keyword evidence="4" id="KW-1185">Reference proteome</keyword>
<dbReference type="PANTHER" id="PTHR43674:SF2">
    <property type="entry name" value="BETA-UREIDOPROPIONASE"/>
    <property type="match status" value="1"/>
</dbReference>
<dbReference type="Gene3D" id="3.60.110.10">
    <property type="entry name" value="Carbon-nitrogen hydrolase"/>
    <property type="match status" value="1"/>
</dbReference>
<reference evidence="3 4" key="1">
    <citation type="submission" date="2019-11" db="EMBL/GenBank/DDBJ databases">
        <authorList>
            <person name="Jiang L.-Q."/>
        </authorList>
    </citation>
    <scope>NUCLEOTIDE SEQUENCE [LARGE SCALE GENOMIC DNA]</scope>
    <source>
        <strain evidence="3 4">YIM 132087</strain>
    </source>
</reference>
<dbReference type="PANTHER" id="PTHR43674">
    <property type="entry name" value="NITRILASE C965.09-RELATED"/>
    <property type="match status" value="1"/>
</dbReference>
<evidence type="ECO:0000313" key="4">
    <source>
        <dbReference type="Proteomes" id="UP000460221"/>
    </source>
</evidence>
<dbReference type="PROSITE" id="PS50263">
    <property type="entry name" value="CN_HYDROLASE"/>
    <property type="match status" value="1"/>
</dbReference>
<evidence type="ECO:0000256" key="1">
    <source>
        <dbReference type="ARBA" id="ARBA00022801"/>
    </source>
</evidence>